<keyword evidence="2" id="KW-1133">Transmembrane helix</keyword>
<dbReference type="EMBL" id="BMHT01000003">
    <property type="protein sequence ID" value="GGF08464.1"/>
    <property type="molecule type" value="Genomic_DNA"/>
</dbReference>
<evidence type="ECO:0008006" key="5">
    <source>
        <dbReference type="Google" id="ProtNLM"/>
    </source>
</evidence>
<evidence type="ECO:0000256" key="2">
    <source>
        <dbReference type="SAM" id="Phobius"/>
    </source>
</evidence>
<reference evidence="4" key="1">
    <citation type="journal article" date="2019" name="Int. J. Syst. Evol. Microbiol.">
        <title>The Global Catalogue of Microorganisms (GCM) 10K type strain sequencing project: providing services to taxonomists for standard genome sequencing and annotation.</title>
        <authorList>
            <consortium name="The Broad Institute Genomics Platform"/>
            <consortium name="The Broad Institute Genome Sequencing Center for Infectious Disease"/>
            <person name="Wu L."/>
            <person name="Ma J."/>
        </authorList>
    </citation>
    <scope>NUCLEOTIDE SEQUENCE [LARGE SCALE GENOMIC DNA]</scope>
    <source>
        <strain evidence="4">CGMCC 1.15197</strain>
    </source>
</reference>
<dbReference type="RefSeq" id="WP_188813582.1">
    <property type="nucleotide sequence ID" value="NZ_BMHT01000003.1"/>
</dbReference>
<gene>
    <name evidence="3" type="ORF">GCM10011383_19530</name>
</gene>
<name>A0ABQ1U0Z1_9BACT</name>
<evidence type="ECO:0000313" key="3">
    <source>
        <dbReference type="EMBL" id="GGF08464.1"/>
    </source>
</evidence>
<keyword evidence="2" id="KW-0472">Membrane</keyword>
<comment type="caution">
    <text evidence="3">The sequence shown here is derived from an EMBL/GenBank/DDBJ whole genome shotgun (WGS) entry which is preliminary data.</text>
</comment>
<feature type="transmembrane region" description="Helical" evidence="2">
    <location>
        <begin position="12"/>
        <end position="31"/>
    </location>
</feature>
<dbReference type="Proteomes" id="UP000632273">
    <property type="component" value="Unassembled WGS sequence"/>
</dbReference>
<protein>
    <recommendedName>
        <fullName evidence="5">TonB family protein</fullName>
    </recommendedName>
</protein>
<accession>A0ABQ1U0Z1</accession>
<feature type="region of interest" description="Disordered" evidence="1">
    <location>
        <begin position="52"/>
        <end position="245"/>
    </location>
</feature>
<evidence type="ECO:0000256" key="1">
    <source>
        <dbReference type="SAM" id="MobiDB-lite"/>
    </source>
</evidence>
<feature type="compositionally biased region" description="Gly residues" evidence="1">
    <location>
        <begin position="209"/>
        <end position="222"/>
    </location>
</feature>
<evidence type="ECO:0000313" key="4">
    <source>
        <dbReference type="Proteomes" id="UP000632273"/>
    </source>
</evidence>
<proteinExistence type="predicted"/>
<organism evidence="3 4">
    <name type="scientific">Hymenobacter cavernae</name>
    <dbReference type="NCBI Taxonomy" id="2044852"/>
    <lineage>
        <taxon>Bacteria</taxon>
        <taxon>Pseudomonadati</taxon>
        <taxon>Bacteroidota</taxon>
        <taxon>Cytophagia</taxon>
        <taxon>Cytophagales</taxon>
        <taxon>Hymenobacteraceae</taxon>
        <taxon>Hymenobacter</taxon>
    </lineage>
</organism>
<keyword evidence="2" id="KW-0812">Transmembrane</keyword>
<feature type="compositionally biased region" description="Basic and acidic residues" evidence="1">
    <location>
        <begin position="126"/>
        <end position="136"/>
    </location>
</feature>
<keyword evidence="4" id="KW-1185">Reference proteome</keyword>
<sequence>MEYREQHRREALIGTVIIHLVLAAVFIFTVFKGPDPPLDTLGGDGVELNYGVDEAGSGDIQSLAPANDSKNREDSRPPAANPNPQPRPVAAATPQPAVRTPPADEKVITSEAEDAPVKVPPVEKSAPPKEVVRETRPVVAETPAPPKPAPVEKPRTLYTPKGSANGGGNGVNGTSNAPTGNNNGDRPGSVGDQGDPNGSLDAKALYGKPGSGGSGSSPGSGSGSLNMPGWAFENRPRDTDPSSESGRVVLRIKIDEDGNVDNVTVVSTTVSPQVANFYRDLVQRKATFKRVASGSGGATGTIVYVIGSH</sequence>